<protein>
    <recommendedName>
        <fullName evidence="4">Lipoprotein</fullName>
    </recommendedName>
</protein>
<name>A0A0A0HMP5_9RHOB</name>
<dbReference type="PATRIC" id="fig|1288298.3.peg.1953"/>
<dbReference type="STRING" id="215743.ROSMUCSMR3_01191"/>
<sequence length="168" mass="17445">MTRKGMMLAALVVAGCTAAGPQVVARLGADPVVSGGSYDTGGGLSVAVDIREAQGRVLLCGVWAQSHQQSVLTKGKAVDVMGSGAVYLGDRALARGLVFMREVPPALDYGDQEAGCMLTDRPWQAGYAETAPVIRLPRQVVHVEGDLGHFVVTFRQTGPGAGTPKAIN</sequence>
<dbReference type="OrthoDB" id="7742414at2"/>
<accession>A0A0A0HMP5</accession>
<evidence type="ECO:0000313" key="3">
    <source>
        <dbReference type="Proteomes" id="UP000030021"/>
    </source>
</evidence>
<feature type="chain" id="PRO_5001963319" description="Lipoprotein" evidence="1">
    <location>
        <begin position="26"/>
        <end position="168"/>
    </location>
</feature>
<dbReference type="HOGENOM" id="CLU_1585277_0_0_5"/>
<organism evidence="2 3">
    <name type="scientific">Roseovarius mucosus DSM 17069</name>
    <dbReference type="NCBI Taxonomy" id="1288298"/>
    <lineage>
        <taxon>Bacteria</taxon>
        <taxon>Pseudomonadati</taxon>
        <taxon>Pseudomonadota</taxon>
        <taxon>Alphaproteobacteria</taxon>
        <taxon>Rhodobacterales</taxon>
        <taxon>Roseobacteraceae</taxon>
        <taxon>Roseovarius</taxon>
    </lineage>
</organism>
<dbReference type="PROSITE" id="PS51257">
    <property type="entry name" value="PROKAR_LIPOPROTEIN"/>
    <property type="match status" value="1"/>
</dbReference>
<proteinExistence type="predicted"/>
<comment type="caution">
    <text evidence="2">The sequence shown here is derived from an EMBL/GenBank/DDBJ whole genome shotgun (WGS) entry which is preliminary data.</text>
</comment>
<evidence type="ECO:0000256" key="1">
    <source>
        <dbReference type="SAM" id="SignalP"/>
    </source>
</evidence>
<dbReference type="RefSeq" id="WP_037272666.1">
    <property type="nucleotide sequence ID" value="NZ_KN293979.1"/>
</dbReference>
<gene>
    <name evidence="2" type="ORF">rosmuc_01936</name>
</gene>
<dbReference type="AlphaFoldDB" id="A0A0A0HMP5"/>
<dbReference type="eggNOG" id="ENOG50340TY">
    <property type="taxonomic scope" value="Bacteria"/>
</dbReference>
<feature type="signal peptide" evidence="1">
    <location>
        <begin position="1"/>
        <end position="25"/>
    </location>
</feature>
<dbReference type="EMBL" id="AONH01000010">
    <property type="protein sequence ID" value="KGM88241.1"/>
    <property type="molecule type" value="Genomic_DNA"/>
</dbReference>
<keyword evidence="1" id="KW-0732">Signal</keyword>
<dbReference type="Proteomes" id="UP000030021">
    <property type="component" value="Unassembled WGS sequence"/>
</dbReference>
<evidence type="ECO:0008006" key="4">
    <source>
        <dbReference type="Google" id="ProtNLM"/>
    </source>
</evidence>
<evidence type="ECO:0000313" key="2">
    <source>
        <dbReference type="EMBL" id="KGM88241.1"/>
    </source>
</evidence>
<reference evidence="2 3" key="1">
    <citation type="submission" date="2013-01" db="EMBL/GenBank/DDBJ databases">
        <authorList>
            <person name="Fiebig A."/>
            <person name="Goeker M."/>
            <person name="Klenk H.-P.P."/>
        </authorList>
    </citation>
    <scope>NUCLEOTIDE SEQUENCE [LARGE SCALE GENOMIC DNA]</scope>
    <source>
        <strain evidence="2 3">DSM 17069</strain>
    </source>
</reference>